<keyword evidence="2" id="KW-1185">Reference proteome</keyword>
<gene>
    <name evidence="1" type="ORF">MSAN_00092600</name>
</gene>
<reference evidence="1" key="1">
    <citation type="submission" date="2020-05" db="EMBL/GenBank/DDBJ databases">
        <title>Mycena genomes resolve the evolution of fungal bioluminescence.</title>
        <authorList>
            <person name="Tsai I.J."/>
        </authorList>
    </citation>
    <scope>NUCLEOTIDE SEQUENCE</scope>
    <source>
        <strain evidence="1">160909Yilan</strain>
    </source>
</reference>
<dbReference type="EMBL" id="JACAZH010000001">
    <property type="protein sequence ID" value="KAF7376753.1"/>
    <property type="molecule type" value="Genomic_DNA"/>
</dbReference>
<sequence length="74" mass="7999">MDTMRTGSAVPAFRFSPFRLALSGAFRSRDQPAGTAVPPHTSAHLRSALALQRSTRTLSLSLSSPRRLEDSTAE</sequence>
<accession>A0A8H7DLI1</accession>
<proteinExistence type="predicted"/>
<dbReference type="AlphaFoldDB" id="A0A8H7DLI1"/>
<name>A0A8H7DLI1_9AGAR</name>
<dbReference type="Proteomes" id="UP000623467">
    <property type="component" value="Unassembled WGS sequence"/>
</dbReference>
<protein>
    <submittedName>
        <fullName evidence="1">Uncharacterized protein</fullName>
    </submittedName>
</protein>
<organism evidence="1 2">
    <name type="scientific">Mycena sanguinolenta</name>
    <dbReference type="NCBI Taxonomy" id="230812"/>
    <lineage>
        <taxon>Eukaryota</taxon>
        <taxon>Fungi</taxon>
        <taxon>Dikarya</taxon>
        <taxon>Basidiomycota</taxon>
        <taxon>Agaricomycotina</taxon>
        <taxon>Agaricomycetes</taxon>
        <taxon>Agaricomycetidae</taxon>
        <taxon>Agaricales</taxon>
        <taxon>Marasmiineae</taxon>
        <taxon>Mycenaceae</taxon>
        <taxon>Mycena</taxon>
    </lineage>
</organism>
<evidence type="ECO:0000313" key="2">
    <source>
        <dbReference type="Proteomes" id="UP000623467"/>
    </source>
</evidence>
<comment type="caution">
    <text evidence="1">The sequence shown here is derived from an EMBL/GenBank/DDBJ whole genome shotgun (WGS) entry which is preliminary data.</text>
</comment>
<evidence type="ECO:0000313" key="1">
    <source>
        <dbReference type="EMBL" id="KAF7376753.1"/>
    </source>
</evidence>